<evidence type="ECO:0000313" key="3">
    <source>
        <dbReference type="EMBL" id="CAF1459828.1"/>
    </source>
</evidence>
<evidence type="ECO:0000313" key="4">
    <source>
        <dbReference type="Proteomes" id="UP000663828"/>
    </source>
</evidence>
<name>A0A815QBD4_ADIRI</name>
<accession>A0A815QBD4</accession>
<protein>
    <recommendedName>
        <fullName evidence="2">Fe2OG dioxygenase domain-containing protein</fullName>
    </recommendedName>
</protein>
<dbReference type="InterPro" id="IPR050231">
    <property type="entry name" value="Iron_ascorbate_oxido_reductase"/>
</dbReference>
<dbReference type="Pfam" id="PF14226">
    <property type="entry name" value="DIOX_N"/>
    <property type="match status" value="1"/>
</dbReference>
<keyword evidence="1" id="KW-0479">Metal-binding</keyword>
<dbReference type="PROSITE" id="PS51471">
    <property type="entry name" value="FE2OG_OXY"/>
    <property type="match status" value="1"/>
</dbReference>
<proteinExistence type="inferred from homology"/>
<dbReference type="Pfam" id="PF03171">
    <property type="entry name" value="2OG-FeII_Oxy"/>
    <property type="match status" value="1"/>
</dbReference>
<comment type="caution">
    <text evidence="3">The sequence shown here is derived from an EMBL/GenBank/DDBJ whole genome shotgun (WGS) entry which is preliminary data.</text>
</comment>
<dbReference type="InterPro" id="IPR026992">
    <property type="entry name" value="DIOX_N"/>
</dbReference>
<dbReference type="AlphaFoldDB" id="A0A815QBD4"/>
<keyword evidence="4" id="KW-1185">Reference proteome</keyword>
<dbReference type="InterPro" id="IPR044861">
    <property type="entry name" value="IPNS-like_FE2OG_OXY"/>
</dbReference>
<evidence type="ECO:0000259" key="2">
    <source>
        <dbReference type="PROSITE" id="PS51471"/>
    </source>
</evidence>
<dbReference type="InterPro" id="IPR027443">
    <property type="entry name" value="IPNS-like_sf"/>
</dbReference>
<organism evidence="3 4">
    <name type="scientific">Adineta ricciae</name>
    <name type="common">Rotifer</name>
    <dbReference type="NCBI Taxonomy" id="249248"/>
    <lineage>
        <taxon>Eukaryota</taxon>
        <taxon>Metazoa</taxon>
        <taxon>Spiralia</taxon>
        <taxon>Gnathifera</taxon>
        <taxon>Rotifera</taxon>
        <taxon>Eurotatoria</taxon>
        <taxon>Bdelloidea</taxon>
        <taxon>Adinetida</taxon>
        <taxon>Adinetidae</taxon>
        <taxon>Adineta</taxon>
    </lineage>
</organism>
<sequence length="383" mass="43007">MAGDSNIAPVSTVTPRAADWSNRLNRIANLKTFHIPPVVVGNAADIKLGKSMVLEWQTEGMFQVACTPDVYTSSQLAFEASREFFARPTSEKLSYVSDLTFAGYIASGEELTAGEADSSEIFTLVKDLPLTDKRVQDGWPGHGPVPWPSSTFKEALQKYLRELGSIGDRLLQLISLGLGLQNLNALKSIANDGWHHARVLRYPPTSSQSSRGTGSHTDYGFLVIITQDDAGGLSIRPPINGEIRNRNWLPSESSDGMYEDSEEWNYVKPVRSTLVVFPGDMFQLLTDGTLLSTPHKVHLTQKERYSLAYFHEPNFQQIIKPFNNADSMDFVHYGEHVTNMFLRGYPERITSKRINHENRMDTLVKLKTKSISNFARMHNVRNR</sequence>
<dbReference type="GO" id="GO:0016491">
    <property type="term" value="F:oxidoreductase activity"/>
    <property type="evidence" value="ECO:0007669"/>
    <property type="project" value="UniProtKB-KW"/>
</dbReference>
<comment type="similarity">
    <text evidence="1">Belongs to the iron/ascorbate-dependent oxidoreductase family.</text>
</comment>
<dbReference type="SUPFAM" id="SSF51197">
    <property type="entry name" value="Clavaminate synthase-like"/>
    <property type="match status" value="1"/>
</dbReference>
<dbReference type="GO" id="GO:0046872">
    <property type="term" value="F:metal ion binding"/>
    <property type="evidence" value="ECO:0007669"/>
    <property type="project" value="UniProtKB-KW"/>
</dbReference>
<dbReference type="PANTHER" id="PTHR47990">
    <property type="entry name" value="2-OXOGLUTARATE (2OG) AND FE(II)-DEPENDENT OXYGENASE SUPERFAMILY PROTEIN-RELATED"/>
    <property type="match status" value="1"/>
</dbReference>
<feature type="domain" description="Fe2OG dioxygenase" evidence="2">
    <location>
        <begin position="193"/>
        <end position="313"/>
    </location>
</feature>
<reference evidence="3" key="1">
    <citation type="submission" date="2021-02" db="EMBL/GenBank/DDBJ databases">
        <authorList>
            <person name="Nowell W R."/>
        </authorList>
    </citation>
    <scope>NUCLEOTIDE SEQUENCE</scope>
</reference>
<evidence type="ECO:0000256" key="1">
    <source>
        <dbReference type="RuleBase" id="RU003682"/>
    </source>
</evidence>
<gene>
    <name evidence="3" type="ORF">XAT740_LOCUS37374</name>
</gene>
<dbReference type="Gene3D" id="2.60.120.330">
    <property type="entry name" value="B-lactam Antibiotic, Isopenicillin N Synthase, Chain"/>
    <property type="match status" value="1"/>
</dbReference>
<dbReference type="InterPro" id="IPR005123">
    <property type="entry name" value="Oxoglu/Fe-dep_dioxygenase_dom"/>
</dbReference>
<dbReference type="Proteomes" id="UP000663828">
    <property type="component" value="Unassembled WGS sequence"/>
</dbReference>
<keyword evidence="1" id="KW-0408">Iron</keyword>
<dbReference type="EMBL" id="CAJNOR010003920">
    <property type="protein sequence ID" value="CAF1459828.1"/>
    <property type="molecule type" value="Genomic_DNA"/>
</dbReference>
<keyword evidence="1" id="KW-0560">Oxidoreductase</keyword>